<organism evidence="1 2">
    <name type="scientific">Arcobacter nitrofigilis (strain ATCC 33309 / DSM 7299 / CCUG 15893 / LMG 7604 / NCTC 12251 / CI)</name>
    <name type="common">Campylobacter nitrofigilis</name>
    <dbReference type="NCBI Taxonomy" id="572480"/>
    <lineage>
        <taxon>Bacteria</taxon>
        <taxon>Pseudomonadati</taxon>
        <taxon>Campylobacterota</taxon>
        <taxon>Epsilonproteobacteria</taxon>
        <taxon>Campylobacterales</taxon>
        <taxon>Arcobacteraceae</taxon>
        <taxon>Arcobacter</taxon>
    </lineage>
</organism>
<keyword evidence="2" id="KW-1185">Reference proteome</keyword>
<dbReference type="OrthoDB" id="9821783at2"/>
<dbReference type="Proteomes" id="UP000000939">
    <property type="component" value="Chromosome"/>
</dbReference>
<dbReference type="RefSeq" id="WP_013135498.1">
    <property type="nucleotide sequence ID" value="NC_014166.1"/>
</dbReference>
<name>D5UZY4_ARCNC</name>
<dbReference type="KEGG" id="ant:Arnit_1699"/>
<accession>D5UZY4</accession>
<evidence type="ECO:0000313" key="1">
    <source>
        <dbReference type="EMBL" id="ADG93353.1"/>
    </source>
</evidence>
<dbReference type="EMBL" id="CP001999">
    <property type="protein sequence ID" value="ADG93353.1"/>
    <property type="molecule type" value="Genomic_DNA"/>
</dbReference>
<dbReference type="STRING" id="572480.Arnit_1699"/>
<dbReference type="AlphaFoldDB" id="D5UZY4"/>
<gene>
    <name evidence="1" type="ordered locus">Arnit_1699</name>
</gene>
<evidence type="ECO:0000313" key="2">
    <source>
        <dbReference type="Proteomes" id="UP000000939"/>
    </source>
</evidence>
<proteinExistence type="predicted"/>
<dbReference type="HOGENOM" id="CLU_766489_0_0_7"/>
<protein>
    <submittedName>
        <fullName evidence="1">Uncharacterized protein</fullName>
    </submittedName>
</protein>
<sequence>MSGYYDKYGGNPSYIEVTAGNSSLTTTYGSGGWGNGAYIKEYERPVFKPLFQDVNLFDPNKHRAYLVNPNRYSPYAETSNYSNYYNNYPRSFDRTKIELVTVEKDGKKYTTLSPNTIDYLKKADEVFAQRVVWLQRQKEYMQSYYNNLPQFQQEVDGKEIIKHINECDSLINQAENSFANFVGGFADSLVDLNRPFLYEDGNNSYPVSVGNFSPYELDEMINDIFGNVTGDNFIPIANKNIYEAKEETSCCLKYCSNKDYFRMKDVSYQDSQQKINDDKEFEKYKNSDFYEPYSPPPSYQQININQYMQMYQQGMAIVNSPINYLFDKLKPYIDGLSGSTSWVKYKITAQNNNINIDLDFR</sequence>
<reference evidence="1 2" key="1">
    <citation type="journal article" date="2010" name="Stand. Genomic Sci.">
        <title>Complete genome sequence of Arcobacter nitrofigilis type strain (CI).</title>
        <authorList>
            <person name="Pati A."/>
            <person name="Gronow S."/>
            <person name="Lapidus A."/>
            <person name="Copeland A."/>
            <person name="Glavina Del Rio T."/>
            <person name="Nolan M."/>
            <person name="Lucas S."/>
            <person name="Tice H."/>
            <person name="Cheng J.F."/>
            <person name="Han C."/>
            <person name="Chertkov O."/>
            <person name="Bruce D."/>
            <person name="Tapia R."/>
            <person name="Goodwin L."/>
            <person name="Pitluck S."/>
            <person name="Liolios K."/>
            <person name="Ivanova N."/>
            <person name="Mavromatis K."/>
            <person name="Chen A."/>
            <person name="Palaniappan K."/>
            <person name="Land M."/>
            <person name="Hauser L."/>
            <person name="Chang Y.J."/>
            <person name="Jeffries C.D."/>
            <person name="Detter J.C."/>
            <person name="Rohde M."/>
            <person name="Goker M."/>
            <person name="Bristow J."/>
            <person name="Eisen J.A."/>
            <person name="Markowitz V."/>
            <person name="Hugenholtz P."/>
            <person name="Klenk H.P."/>
            <person name="Kyrpides N.C."/>
        </authorList>
    </citation>
    <scope>NUCLEOTIDE SEQUENCE [LARGE SCALE GENOMIC DNA]</scope>
    <source>
        <strain evidence="2">ATCC 33309 / DSM 7299 / CCUG 15893 / LMG 7604 / NCTC 12251 / CI</strain>
    </source>
</reference>